<feature type="compositionally biased region" description="Polar residues" evidence="11">
    <location>
        <begin position="559"/>
        <end position="591"/>
    </location>
</feature>
<reference evidence="13" key="1">
    <citation type="submission" date="2021-02" db="EMBL/GenBank/DDBJ databases">
        <authorList>
            <person name="Nowell W R."/>
        </authorList>
    </citation>
    <scope>NUCLEOTIDE SEQUENCE</scope>
</reference>
<evidence type="ECO:0000313" key="15">
    <source>
        <dbReference type="Proteomes" id="UP000663829"/>
    </source>
</evidence>
<comment type="similarity">
    <text evidence="2">Belongs to the Integrator subunit 12 family.</text>
</comment>
<evidence type="ECO:0000256" key="6">
    <source>
        <dbReference type="ARBA" id="ARBA00022771"/>
    </source>
</evidence>
<dbReference type="GO" id="GO:0005840">
    <property type="term" value="C:ribosome"/>
    <property type="evidence" value="ECO:0007669"/>
    <property type="project" value="UniProtKB-KW"/>
</dbReference>
<feature type="region of interest" description="Disordered" evidence="11">
    <location>
        <begin position="308"/>
        <end position="337"/>
    </location>
</feature>
<dbReference type="OrthoDB" id="5567124at2759"/>
<dbReference type="PROSITE" id="PS01359">
    <property type="entry name" value="ZF_PHD_1"/>
    <property type="match status" value="1"/>
</dbReference>
<dbReference type="Proteomes" id="UP000663829">
    <property type="component" value="Unassembled WGS sequence"/>
</dbReference>
<dbReference type="PANTHER" id="PTHR11594">
    <property type="entry name" value="40S RIBOSOMAL PROTEIN S27"/>
    <property type="match status" value="1"/>
</dbReference>
<dbReference type="HAMAP" id="MF_00371">
    <property type="entry name" value="Ribosomal_eS27"/>
    <property type="match status" value="1"/>
</dbReference>
<dbReference type="FunFam" id="2.20.25.100:FF:000001">
    <property type="entry name" value="40S ribosomal protein S27"/>
    <property type="match status" value="1"/>
</dbReference>
<dbReference type="SUPFAM" id="SSF57829">
    <property type="entry name" value="Zn-binding ribosomal proteins"/>
    <property type="match status" value="1"/>
</dbReference>
<evidence type="ECO:0000256" key="7">
    <source>
        <dbReference type="ARBA" id="ARBA00022833"/>
    </source>
</evidence>
<dbReference type="InterPro" id="IPR011332">
    <property type="entry name" value="Ribosomal_zn-bd"/>
</dbReference>
<feature type="compositionally biased region" description="Polar residues" evidence="11">
    <location>
        <begin position="434"/>
        <end position="446"/>
    </location>
</feature>
<dbReference type="SMART" id="SM00249">
    <property type="entry name" value="PHD"/>
    <property type="match status" value="1"/>
</dbReference>
<evidence type="ECO:0000259" key="12">
    <source>
        <dbReference type="PROSITE" id="PS50016"/>
    </source>
</evidence>
<dbReference type="EMBL" id="CAJOBC010004907">
    <property type="protein sequence ID" value="CAF3844826.1"/>
    <property type="molecule type" value="Genomic_DNA"/>
</dbReference>
<dbReference type="Gene3D" id="3.30.40.10">
    <property type="entry name" value="Zinc/RING finger domain, C3HC4 (zinc finger)"/>
    <property type="match status" value="1"/>
</dbReference>
<keyword evidence="5" id="KW-0479">Metal-binding</keyword>
<keyword evidence="15" id="KW-1185">Reference proteome</keyword>
<dbReference type="SUPFAM" id="SSF57903">
    <property type="entry name" value="FYVE/PHD zinc finger"/>
    <property type="match status" value="1"/>
</dbReference>
<dbReference type="InterPro" id="IPR013083">
    <property type="entry name" value="Znf_RING/FYVE/PHD"/>
</dbReference>
<evidence type="ECO:0000256" key="5">
    <source>
        <dbReference type="ARBA" id="ARBA00022723"/>
    </source>
</evidence>
<dbReference type="InterPro" id="IPR023407">
    <property type="entry name" value="Ribosomal_eS27_Zn-bd_dom_sf"/>
</dbReference>
<feature type="compositionally biased region" description="Low complexity" evidence="11">
    <location>
        <begin position="527"/>
        <end position="558"/>
    </location>
</feature>
<keyword evidence="6 10" id="KW-0863">Zinc-finger</keyword>
<feature type="compositionally biased region" description="Low complexity" evidence="11">
    <location>
        <begin position="448"/>
        <end position="460"/>
    </location>
</feature>
<dbReference type="InterPro" id="IPR001965">
    <property type="entry name" value="Znf_PHD"/>
</dbReference>
<keyword evidence="7" id="KW-0862">Zinc</keyword>
<dbReference type="Pfam" id="PF00628">
    <property type="entry name" value="PHD"/>
    <property type="match status" value="1"/>
</dbReference>
<evidence type="ECO:0000256" key="11">
    <source>
        <dbReference type="SAM" id="MobiDB-lite"/>
    </source>
</evidence>
<keyword evidence="9" id="KW-0687">Ribonucleoprotein</keyword>
<dbReference type="EMBL" id="CAJNOQ010004907">
    <property type="protein sequence ID" value="CAF1078660.1"/>
    <property type="molecule type" value="Genomic_DNA"/>
</dbReference>
<evidence type="ECO:0000256" key="4">
    <source>
        <dbReference type="ARBA" id="ARBA00016814"/>
    </source>
</evidence>
<dbReference type="PROSITE" id="PS50016">
    <property type="entry name" value="ZF_PHD_2"/>
    <property type="match status" value="1"/>
</dbReference>
<feature type="compositionally biased region" description="Low complexity" evidence="11">
    <location>
        <begin position="326"/>
        <end position="337"/>
    </location>
</feature>
<feature type="compositionally biased region" description="Low complexity" evidence="11">
    <location>
        <begin position="247"/>
        <end position="260"/>
    </location>
</feature>
<comment type="similarity">
    <text evidence="3">Belongs to the eukaryotic ribosomal protein eS27 family.</text>
</comment>
<dbReference type="Pfam" id="PF01667">
    <property type="entry name" value="Ribosomal_S27e"/>
    <property type="match status" value="1"/>
</dbReference>
<evidence type="ECO:0000256" key="2">
    <source>
        <dbReference type="ARBA" id="ARBA00006009"/>
    </source>
</evidence>
<evidence type="ECO:0000256" key="10">
    <source>
        <dbReference type="PROSITE-ProRule" id="PRU00146"/>
    </source>
</evidence>
<feature type="domain" description="PHD-type" evidence="12">
    <location>
        <begin position="363"/>
        <end position="419"/>
    </location>
</feature>
<evidence type="ECO:0000256" key="3">
    <source>
        <dbReference type="ARBA" id="ARBA00010919"/>
    </source>
</evidence>
<evidence type="ECO:0000313" key="14">
    <source>
        <dbReference type="EMBL" id="CAF3844826.1"/>
    </source>
</evidence>
<protein>
    <recommendedName>
        <fullName evidence="4">Integrator complex subunit 12</fullName>
    </recommendedName>
</protein>
<dbReference type="CDD" id="cd15501">
    <property type="entry name" value="PHD_Int12"/>
    <property type="match status" value="1"/>
</dbReference>
<dbReference type="GO" id="GO:0006412">
    <property type="term" value="P:translation"/>
    <property type="evidence" value="ECO:0007669"/>
    <property type="project" value="InterPro"/>
</dbReference>
<feature type="region of interest" description="Disordered" evidence="11">
    <location>
        <begin position="239"/>
        <end position="268"/>
    </location>
</feature>
<dbReference type="Proteomes" id="UP000681722">
    <property type="component" value="Unassembled WGS sequence"/>
</dbReference>
<dbReference type="InterPro" id="IPR039054">
    <property type="entry name" value="Int12_PHD"/>
</dbReference>
<evidence type="ECO:0000256" key="8">
    <source>
        <dbReference type="ARBA" id="ARBA00022980"/>
    </source>
</evidence>
<keyword evidence="8" id="KW-0689">Ribosomal protein</keyword>
<dbReference type="GO" id="GO:0008270">
    <property type="term" value="F:zinc ion binding"/>
    <property type="evidence" value="ECO:0007669"/>
    <property type="project" value="UniProtKB-KW"/>
</dbReference>
<dbReference type="AlphaFoldDB" id="A0A814MHL2"/>
<proteinExistence type="inferred from homology"/>
<feature type="compositionally biased region" description="Low complexity" evidence="11">
    <location>
        <begin position="476"/>
        <end position="501"/>
    </location>
</feature>
<sequence>MLISGHRHTTNGNLISSNALINHSETGRFIISLNNNDANQQRQNNNIRDNVFGTDAAATSVILVLKMPLAKDLLHPTIDEERRKHKLKRLVQSPNSYFMDVKCPGCYKITTVFSHAQTVVLCVGCNYVLCSPSGGKARLTEGCSFRKKRDTPMARKDDADHIKQMRSNERMYIVVVIQYKKIFLMDIQQARQLDYLNRSAQLFISQPPDVSEQLEKLIDEIYSGNKQTIDKKKLIDSFSSEKEKNESTTSDNSSDSSTNSQISNKNVKQQLKRISPLYNAIMKPAKKRLKTSDNNHLESTSVIVDKKSVYTDETSEDERGSESPDSLLTTESTTSTNTTLKDEHAITNSNNNRNIDEFAIEMGLVCNLCMVLTEEVDNKLVECHECHNKFHQKCHKPNVSTDQISDPRCLWYCAKCRRLLLKRQQQQTNKEGKNSTQSKLSSSKDPTASKIKSESTTTKKVLNDASQLFNFKPKSSDTNSTSNSQSLNNGNGNPLSSSSVSGWAGLAANLKEKKQSPDSDSMGSVFTNSSQVTTPTSSTPSSSSSSSSNNLSDSTTNNLKDSLSVTNTNNKRSLSNETVGQIKSPTTPSSLKLSNIINPLAKIATTPLPVQLLRTSSMNHSSPKNTALKSQLSIPLDGNLTVTKSSSLSKVTSNNISKQIKRLSSPTPLGRASLQNSNIRSPIIQCTTLNNNSYSRMNSTGTSSTTTQKEITASTVAKIQNSYNCDKRLKQMKKLAQESRLKK</sequence>
<dbReference type="Gene3D" id="2.20.25.100">
    <property type="entry name" value="Zn-binding ribosomal proteins"/>
    <property type="match status" value="1"/>
</dbReference>
<name>A0A814MHL2_9BILA</name>
<organism evidence="13 15">
    <name type="scientific">Didymodactylos carnosus</name>
    <dbReference type="NCBI Taxonomy" id="1234261"/>
    <lineage>
        <taxon>Eukaryota</taxon>
        <taxon>Metazoa</taxon>
        <taxon>Spiralia</taxon>
        <taxon>Gnathifera</taxon>
        <taxon>Rotifera</taxon>
        <taxon>Eurotatoria</taxon>
        <taxon>Bdelloidea</taxon>
        <taxon>Philodinida</taxon>
        <taxon>Philodinidae</taxon>
        <taxon>Didymodactylos</taxon>
    </lineage>
</organism>
<dbReference type="InterPro" id="IPR000592">
    <property type="entry name" value="Ribosomal_eS27"/>
</dbReference>
<feature type="region of interest" description="Disordered" evidence="11">
    <location>
        <begin position="424"/>
        <end position="591"/>
    </location>
</feature>
<comment type="caution">
    <text evidence="13">The sequence shown here is derived from an EMBL/GenBank/DDBJ whole genome shotgun (WGS) entry which is preliminary data.</text>
</comment>
<dbReference type="InterPro" id="IPR019787">
    <property type="entry name" value="Znf_PHD-finger"/>
</dbReference>
<dbReference type="InterPro" id="IPR011011">
    <property type="entry name" value="Znf_FYVE_PHD"/>
</dbReference>
<evidence type="ECO:0000313" key="13">
    <source>
        <dbReference type="EMBL" id="CAF1078660.1"/>
    </source>
</evidence>
<dbReference type="GO" id="GO:0003735">
    <property type="term" value="F:structural constituent of ribosome"/>
    <property type="evidence" value="ECO:0007669"/>
    <property type="project" value="InterPro"/>
</dbReference>
<gene>
    <name evidence="13" type="ORF">GPM918_LOCUS17655</name>
    <name evidence="14" type="ORF">SRO942_LOCUS17652</name>
</gene>
<evidence type="ECO:0000256" key="9">
    <source>
        <dbReference type="ARBA" id="ARBA00023274"/>
    </source>
</evidence>
<dbReference type="InterPro" id="IPR019786">
    <property type="entry name" value="Zinc_finger_PHD-type_CS"/>
</dbReference>
<accession>A0A814MHL2</accession>
<evidence type="ECO:0000256" key="1">
    <source>
        <dbReference type="ARBA" id="ARBA00001947"/>
    </source>
</evidence>
<dbReference type="GO" id="GO:1990904">
    <property type="term" value="C:ribonucleoprotein complex"/>
    <property type="evidence" value="ECO:0007669"/>
    <property type="project" value="UniProtKB-KW"/>
</dbReference>
<comment type="cofactor">
    <cofactor evidence="1">
        <name>Zn(2+)</name>
        <dbReference type="ChEBI" id="CHEBI:29105"/>
    </cofactor>
</comment>